<proteinExistence type="predicted"/>
<feature type="transmembrane region" description="Helical" evidence="1">
    <location>
        <begin position="31"/>
        <end position="53"/>
    </location>
</feature>
<reference evidence="3" key="1">
    <citation type="journal article" date="2016" name="Genome Announc.">
        <title>Complete genome sequence of Alkaliphilus metalliredigens strain QYMF, an alkaliphilic and metal-reducing bacterium isolated from borax-contaminated leachate ponds.</title>
        <authorList>
            <person name="Hwang C."/>
            <person name="Copeland A."/>
            <person name="Lucas S."/>
            <person name="Lapidus A."/>
            <person name="Barry K."/>
            <person name="Detter J.C."/>
            <person name="Glavina Del Rio T."/>
            <person name="Hammon N."/>
            <person name="Israni S."/>
            <person name="Dalin E."/>
            <person name="Tice H."/>
            <person name="Pitluck S."/>
            <person name="Chertkov O."/>
            <person name="Brettin T."/>
            <person name="Bruce D."/>
            <person name="Han C."/>
            <person name="Schmutz J."/>
            <person name="Larimer F."/>
            <person name="Land M.L."/>
            <person name="Hauser L."/>
            <person name="Kyrpides N."/>
            <person name="Mikhailova N."/>
            <person name="Ye Q."/>
            <person name="Zhou J."/>
            <person name="Richardson P."/>
            <person name="Fields M.W."/>
        </authorList>
    </citation>
    <scope>NUCLEOTIDE SEQUENCE [LARGE SCALE GENOMIC DNA]</scope>
    <source>
        <strain evidence="3">QYMF</strain>
    </source>
</reference>
<evidence type="ECO:0000313" key="2">
    <source>
        <dbReference type="EMBL" id="ABR48957.1"/>
    </source>
</evidence>
<name>A6TRY9_ALKMQ</name>
<gene>
    <name evidence="2" type="ordered locus">Amet_2807</name>
</gene>
<keyword evidence="1" id="KW-0472">Membrane</keyword>
<dbReference type="Proteomes" id="UP000001572">
    <property type="component" value="Chromosome"/>
</dbReference>
<sequence>MENQEEQPYKTSVLEIKYEEEYLKQQALYDIFKYIIEFSFIIGCLYGLIMLLVEF</sequence>
<evidence type="ECO:0000313" key="3">
    <source>
        <dbReference type="Proteomes" id="UP000001572"/>
    </source>
</evidence>
<keyword evidence="1" id="KW-1133">Transmembrane helix</keyword>
<protein>
    <submittedName>
        <fullName evidence="2">Uncharacterized protein</fullName>
    </submittedName>
</protein>
<dbReference type="RefSeq" id="WP_012063928.1">
    <property type="nucleotide sequence ID" value="NC_009633.1"/>
</dbReference>
<organism evidence="2 3">
    <name type="scientific">Alkaliphilus metalliredigens (strain QYMF)</name>
    <dbReference type="NCBI Taxonomy" id="293826"/>
    <lineage>
        <taxon>Bacteria</taxon>
        <taxon>Bacillati</taxon>
        <taxon>Bacillota</taxon>
        <taxon>Clostridia</taxon>
        <taxon>Peptostreptococcales</taxon>
        <taxon>Natronincolaceae</taxon>
        <taxon>Alkaliphilus</taxon>
    </lineage>
</organism>
<dbReference type="AlphaFoldDB" id="A6TRY9"/>
<keyword evidence="3" id="KW-1185">Reference proteome</keyword>
<dbReference type="EMBL" id="CP000724">
    <property type="protein sequence ID" value="ABR48957.1"/>
    <property type="molecule type" value="Genomic_DNA"/>
</dbReference>
<dbReference type="KEGG" id="amt:Amet_2807"/>
<dbReference type="HOGENOM" id="CLU_3021634_0_0_9"/>
<accession>A6TRY9</accession>
<keyword evidence="1" id="KW-0812">Transmembrane</keyword>
<evidence type="ECO:0000256" key="1">
    <source>
        <dbReference type="SAM" id="Phobius"/>
    </source>
</evidence>